<proteinExistence type="predicted"/>
<keyword evidence="1" id="KW-0812">Transmembrane</keyword>
<sequence>MVSDDAAYDGARLPISNLFTWALKTPRGLSLLLQLCQNGRSLSSARGTELYNLHSSVSLALLIFKLTWSLTLILELGTCLFVFIRDHGACNSAEISETHRHK</sequence>
<name>A0A2H1W652_SPOFR</name>
<accession>A0A2H1W652</accession>
<gene>
    <name evidence="2" type="ORF">SFRICE_033103</name>
</gene>
<dbReference type="EMBL" id="ODYU01006559">
    <property type="protein sequence ID" value="SOQ48507.1"/>
    <property type="molecule type" value="Genomic_DNA"/>
</dbReference>
<reference evidence="2" key="1">
    <citation type="submission" date="2016-07" db="EMBL/GenBank/DDBJ databases">
        <authorList>
            <person name="Bretaudeau A."/>
        </authorList>
    </citation>
    <scope>NUCLEOTIDE SEQUENCE</scope>
    <source>
        <strain evidence="2">Rice</strain>
        <tissue evidence="2">Whole body</tissue>
    </source>
</reference>
<keyword evidence="1" id="KW-0472">Membrane</keyword>
<evidence type="ECO:0000256" key="1">
    <source>
        <dbReference type="SAM" id="Phobius"/>
    </source>
</evidence>
<dbReference type="AlphaFoldDB" id="A0A2H1W652"/>
<protein>
    <submittedName>
        <fullName evidence="2">SFRICE_033103</fullName>
    </submittedName>
</protein>
<keyword evidence="1" id="KW-1133">Transmembrane helix</keyword>
<organism evidence="2">
    <name type="scientific">Spodoptera frugiperda</name>
    <name type="common">Fall armyworm</name>
    <dbReference type="NCBI Taxonomy" id="7108"/>
    <lineage>
        <taxon>Eukaryota</taxon>
        <taxon>Metazoa</taxon>
        <taxon>Ecdysozoa</taxon>
        <taxon>Arthropoda</taxon>
        <taxon>Hexapoda</taxon>
        <taxon>Insecta</taxon>
        <taxon>Pterygota</taxon>
        <taxon>Neoptera</taxon>
        <taxon>Endopterygota</taxon>
        <taxon>Lepidoptera</taxon>
        <taxon>Glossata</taxon>
        <taxon>Ditrysia</taxon>
        <taxon>Noctuoidea</taxon>
        <taxon>Noctuidae</taxon>
        <taxon>Amphipyrinae</taxon>
        <taxon>Spodoptera</taxon>
    </lineage>
</organism>
<feature type="transmembrane region" description="Helical" evidence="1">
    <location>
        <begin position="59"/>
        <end position="84"/>
    </location>
</feature>
<evidence type="ECO:0000313" key="2">
    <source>
        <dbReference type="EMBL" id="SOQ48507.1"/>
    </source>
</evidence>